<dbReference type="OrthoDB" id="8858560at2"/>
<dbReference type="Proteomes" id="UP000006055">
    <property type="component" value="Chromosome"/>
</dbReference>
<organism evidence="1 2">
    <name type="scientific">Desulfomonile tiedjei (strain ATCC 49306 / DSM 6799 / DCB-1)</name>
    <dbReference type="NCBI Taxonomy" id="706587"/>
    <lineage>
        <taxon>Bacteria</taxon>
        <taxon>Pseudomonadati</taxon>
        <taxon>Thermodesulfobacteriota</taxon>
        <taxon>Desulfomonilia</taxon>
        <taxon>Desulfomonilales</taxon>
        <taxon>Desulfomonilaceae</taxon>
        <taxon>Desulfomonile</taxon>
    </lineage>
</organism>
<keyword evidence="2" id="KW-1185">Reference proteome</keyword>
<evidence type="ECO:0000313" key="2">
    <source>
        <dbReference type="Proteomes" id="UP000006055"/>
    </source>
</evidence>
<evidence type="ECO:0000313" key="1">
    <source>
        <dbReference type="EMBL" id="AFM23339.1"/>
    </source>
</evidence>
<sequence length="285" mass="32173">MPLDFGNISQALRIFAGATAHQSQEHIKPTHQYVALRLVLEGGFFPDEITPHPPVKASRSRNGWILEYAPEQRTDSEQTVFGGMKTKQIDVVVAKNGIGPVVAVSVKGTFRAYRNLVNRMEEAIGDSTNVHVMYPGLVYGFLSLLRANRQSDGYLANDMGVAEDNTISPQIRRYYAALCEMAGRRFIRNDYTRYESVGLVLVENSAEAMGTINPLFPEPDTPLRVEPFFSKLFDIYDLRYPFRAEHLPSVRRAEWLTSSPLFQQVTELHGQSIEEILGYTPRICE</sequence>
<gene>
    <name evidence="1" type="ordered locus">Desti_0611</name>
</gene>
<name>I4C198_DESTA</name>
<dbReference type="EMBL" id="CP003360">
    <property type="protein sequence ID" value="AFM23339.1"/>
    <property type="molecule type" value="Genomic_DNA"/>
</dbReference>
<dbReference type="KEGG" id="dti:Desti_0611"/>
<dbReference type="AlphaFoldDB" id="I4C198"/>
<dbReference type="HOGENOM" id="CLU_857605_0_0_7"/>
<proteinExistence type="predicted"/>
<dbReference type="RefSeq" id="WP_014808495.1">
    <property type="nucleotide sequence ID" value="NC_018025.1"/>
</dbReference>
<reference evidence="2" key="1">
    <citation type="submission" date="2012-06" db="EMBL/GenBank/DDBJ databases">
        <title>Complete sequence of chromosome of Desulfomonile tiedjei DSM 6799.</title>
        <authorList>
            <person name="Lucas S."/>
            <person name="Copeland A."/>
            <person name="Lapidus A."/>
            <person name="Glavina del Rio T."/>
            <person name="Dalin E."/>
            <person name="Tice H."/>
            <person name="Bruce D."/>
            <person name="Goodwin L."/>
            <person name="Pitluck S."/>
            <person name="Peters L."/>
            <person name="Ovchinnikova G."/>
            <person name="Zeytun A."/>
            <person name="Lu M."/>
            <person name="Kyrpides N."/>
            <person name="Mavromatis K."/>
            <person name="Ivanova N."/>
            <person name="Brettin T."/>
            <person name="Detter J.C."/>
            <person name="Han C."/>
            <person name="Larimer F."/>
            <person name="Land M."/>
            <person name="Hauser L."/>
            <person name="Markowitz V."/>
            <person name="Cheng J.-F."/>
            <person name="Hugenholtz P."/>
            <person name="Woyke T."/>
            <person name="Wu D."/>
            <person name="Spring S."/>
            <person name="Schroeder M."/>
            <person name="Brambilla E."/>
            <person name="Klenk H.-P."/>
            <person name="Eisen J.A."/>
        </authorList>
    </citation>
    <scope>NUCLEOTIDE SEQUENCE [LARGE SCALE GENOMIC DNA]</scope>
    <source>
        <strain evidence="2">ATCC 49306 / DSM 6799 / DCB-1</strain>
    </source>
</reference>
<protein>
    <submittedName>
        <fullName evidence="1">Uncharacterized protein</fullName>
    </submittedName>
</protein>
<accession>I4C198</accession>